<dbReference type="Pfam" id="PF14363">
    <property type="entry name" value="AAA_assoc"/>
    <property type="match status" value="1"/>
</dbReference>
<feature type="domain" description="AAA+ ATPase" evidence="10">
    <location>
        <begin position="242"/>
        <end position="397"/>
    </location>
</feature>
<dbReference type="Pfam" id="PF25568">
    <property type="entry name" value="AAA_lid_At3g28540"/>
    <property type="match status" value="1"/>
</dbReference>
<evidence type="ECO:0000313" key="12">
    <source>
        <dbReference type="Proteomes" id="UP001630127"/>
    </source>
</evidence>
<dbReference type="Pfam" id="PF00004">
    <property type="entry name" value="AAA"/>
    <property type="match status" value="1"/>
</dbReference>
<comment type="caution">
    <text evidence="11">The sequence shown here is derived from an EMBL/GenBank/DDBJ whole genome shotgun (WGS) entry which is preliminary data.</text>
</comment>
<dbReference type="AlphaFoldDB" id="A0ABD3AA71"/>
<dbReference type="Gene3D" id="6.10.280.40">
    <property type="match status" value="1"/>
</dbReference>
<dbReference type="InterPro" id="IPR050747">
    <property type="entry name" value="Mitochondrial_chaperone_BCS1"/>
</dbReference>
<evidence type="ECO:0000256" key="9">
    <source>
        <dbReference type="SAM" id="MobiDB-lite"/>
    </source>
</evidence>
<keyword evidence="6" id="KW-0460">Magnesium</keyword>
<evidence type="ECO:0000256" key="8">
    <source>
        <dbReference type="RuleBase" id="RU003651"/>
    </source>
</evidence>
<dbReference type="Proteomes" id="UP001630127">
    <property type="component" value="Unassembled WGS sequence"/>
</dbReference>
<dbReference type="SUPFAM" id="SSF52540">
    <property type="entry name" value="P-loop containing nucleoside triphosphate hydrolases"/>
    <property type="match status" value="1"/>
</dbReference>
<evidence type="ECO:0000259" key="10">
    <source>
        <dbReference type="SMART" id="SM00382"/>
    </source>
</evidence>
<dbReference type="InterPro" id="IPR003959">
    <property type="entry name" value="ATPase_AAA_core"/>
</dbReference>
<dbReference type="InterPro" id="IPR058017">
    <property type="entry name" value="At3g28540-like_C"/>
</dbReference>
<dbReference type="InterPro" id="IPR003593">
    <property type="entry name" value="AAA+_ATPase"/>
</dbReference>
<keyword evidence="12" id="KW-1185">Reference proteome</keyword>
<comment type="cofactor">
    <cofactor evidence="1">
        <name>Mg(2+)</name>
        <dbReference type="ChEBI" id="CHEBI:18420"/>
    </cofactor>
</comment>
<sequence length="498" mass="56989">MGETFGEQFSRLAGLMFICGTIQQLVPTKLRHYVEKLWANLVNYFYPYVHITFHEYTRGMHNEAYSCIRTYLGSKSSKKATRLTAEKSVDSMSLAISLDEGQEIIDEFNGVQFQWQAYKEMIEGTSSSSRSGRSGASIPLEKSFYVLVFHKTYREMVTGTYLEHVMEEGKAIQLSNRKRKLYTNKNSDNWYWNGGKWSHINFTHPATFDTLAMDPKKKQEIINDLTAFRKGKDYYAKIGKAWKRGYLLHGPPGTGKSTMIAAIANFLEYDIYDLELTSVENNAELKQLLIDTRSKSVIVIEDIDCSLDLTGKRNKKTESSEKSEEEKDSNSGQDEEDKNTNKSKVTLSGLLNFIDGIWSACGQERIIIFTTNHVDKLDPALIRRGRMDMHIEMSYCKFEAFKVLAKNYLDIDSHHLFEEIRQLLEETNVSPCDVAENLMPKTDSSDAEHCLMDLIQAIKAAKEKERLKGDKEVKAANKFKANLLKRFTSIKKSAKVMK</sequence>
<evidence type="ECO:0000313" key="11">
    <source>
        <dbReference type="EMBL" id="KAL3527801.1"/>
    </source>
</evidence>
<comment type="similarity">
    <text evidence="2">Belongs to the AAA ATPase family. BCS1 subfamily.</text>
</comment>
<keyword evidence="5 8" id="KW-0067">ATP-binding</keyword>
<reference evidence="11 12" key="1">
    <citation type="submission" date="2024-11" db="EMBL/GenBank/DDBJ databases">
        <title>A near-complete genome assembly of Cinchona calisaya.</title>
        <authorList>
            <person name="Lian D.C."/>
            <person name="Zhao X.W."/>
            <person name="Wei L."/>
        </authorList>
    </citation>
    <scope>NUCLEOTIDE SEQUENCE [LARGE SCALE GENOMIC DNA]</scope>
    <source>
        <tissue evidence="11">Nenye</tissue>
    </source>
</reference>
<dbReference type="InterPro" id="IPR025753">
    <property type="entry name" value="AAA_N_dom"/>
</dbReference>
<evidence type="ECO:0000256" key="6">
    <source>
        <dbReference type="ARBA" id="ARBA00022842"/>
    </source>
</evidence>
<protein>
    <recommendedName>
        <fullName evidence="10">AAA+ ATPase domain-containing protein</fullName>
    </recommendedName>
</protein>
<evidence type="ECO:0000256" key="1">
    <source>
        <dbReference type="ARBA" id="ARBA00001946"/>
    </source>
</evidence>
<gene>
    <name evidence="11" type="ORF">ACH5RR_012457</name>
</gene>
<dbReference type="GO" id="GO:0005524">
    <property type="term" value="F:ATP binding"/>
    <property type="evidence" value="ECO:0007669"/>
    <property type="project" value="UniProtKB-KW"/>
</dbReference>
<dbReference type="CDD" id="cd19510">
    <property type="entry name" value="RecA-like_BCS1"/>
    <property type="match status" value="1"/>
</dbReference>
<dbReference type="PANTHER" id="PTHR23070">
    <property type="entry name" value="BCS1 AAA-TYPE ATPASE"/>
    <property type="match status" value="1"/>
</dbReference>
<evidence type="ECO:0000256" key="3">
    <source>
        <dbReference type="ARBA" id="ARBA00022741"/>
    </source>
</evidence>
<evidence type="ECO:0000256" key="5">
    <source>
        <dbReference type="ARBA" id="ARBA00022840"/>
    </source>
</evidence>
<dbReference type="InterPro" id="IPR027417">
    <property type="entry name" value="P-loop_NTPase"/>
</dbReference>
<evidence type="ECO:0000256" key="4">
    <source>
        <dbReference type="ARBA" id="ARBA00022801"/>
    </source>
</evidence>
<dbReference type="EMBL" id="JBJUIK010000005">
    <property type="protein sequence ID" value="KAL3527801.1"/>
    <property type="molecule type" value="Genomic_DNA"/>
</dbReference>
<dbReference type="SMART" id="SM00382">
    <property type="entry name" value="AAA"/>
    <property type="match status" value="1"/>
</dbReference>
<dbReference type="FunFam" id="3.40.50.300:FF:001122">
    <property type="entry name" value="AAA-ATPase ASD, mitochondrial"/>
    <property type="match status" value="1"/>
</dbReference>
<evidence type="ECO:0000256" key="7">
    <source>
        <dbReference type="ARBA" id="ARBA00049360"/>
    </source>
</evidence>
<evidence type="ECO:0000256" key="2">
    <source>
        <dbReference type="ARBA" id="ARBA00007448"/>
    </source>
</evidence>
<proteinExistence type="inferred from homology"/>
<keyword evidence="3 8" id="KW-0547">Nucleotide-binding</keyword>
<accession>A0ABD3AA71</accession>
<dbReference type="GO" id="GO:0006950">
    <property type="term" value="P:response to stress"/>
    <property type="evidence" value="ECO:0007669"/>
    <property type="project" value="UniProtKB-ARBA"/>
</dbReference>
<dbReference type="Gene3D" id="3.40.50.300">
    <property type="entry name" value="P-loop containing nucleotide triphosphate hydrolases"/>
    <property type="match status" value="1"/>
</dbReference>
<feature type="region of interest" description="Disordered" evidence="9">
    <location>
        <begin position="314"/>
        <end position="341"/>
    </location>
</feature>
<name>A0ABD3AA71_9GENT</name>
<keyword evidence="4" id="KW-0378">Hydrolase</keyword>
<organism evidence="11 12">
    <name type="scientific">Cinchona calisaya</name>
    <dbReference type="NCBI Taxonomy" id="153742"/>
    <lineage>
        <taxon>Eukaryota</taxon>
        <taxon>Viridiplantae</taxon>
        <taxon>Streptophyta</taxon>
        <taxon>Embryophyta</taxon>
        <taxon>Tracheophyta</taxon>
        <taxon>Spermatophyta</taxon>
        <taxon>Magnoliopsida</taxon>
        <taxon>eudicotyledons</taxon>
        <taxon>Gunneridae</taxon>
        <taxon>Pentapetalae</taxon>
        <taxon>asterids</taxon>
        <taxon>lamiids</taxon>
        <taxon>Gentianales</taxon>
        <taxon>Rubiaceae</taxon>
        <taxon>Cinchonoideae</taxon>
        <taxon>Cinchoneae</taxon>
        <taxon>Cinchona</taxon>
    </lineage>
</organism>
<dbReference type="InterPro" id="IPR003960">
    <property type="entry name" value="ATPase_AAA_CS"/>
</dbReference>
<dbReference type="GO" id="GO:0016787">
    <property type="term" value="F:hydrolase activity"/>
    <property type="evidence" value="ECO:0007669"/>
    <property type="project" value="UniProtKB-KW"/>
</dbReference>
<comment type="catalytic activity">
    <reaction evidence="7">
        <text>ATP + H2O = ADP + phosphate + H(+)</text>
        <dbReference type="Rhea" id="RHEA:13065"/>
        <dbReference type="ChEBI" id="CHEBI:15377"/>
        <dbReference type="ChEBI" id="CHEBI:15378"/>
        <dbReference type="ChEBI" id="CHEBI:30616"/>
        <dbReference type="ChEBI" id="CHEBI:43474"/>
        <dbReference type="ChEBI" id="CHEBI:456216"/>
    </reaction>
</comment>
<dbReference type="PROSITE" id="PS00674">
    <property type="entry name" value="AAA"/>
    <property type="match status" value="1"/>
</dbReference>
<feature type="compositionally biased region" description="Basic and acidic residues" evidence="9">
    <location>
        <begin position="316"/>
        <end position="329"/>
    </location>
</feature>